<keyword evidence="3" id="KW-1185">Reference proteome</keyword>
<comment type="caution">
    <text evidence="2">The sequence shown here is derived from an EMBL/GenBank/DDBJ whole genome shotgun (WGS) entry which is preliminary data.</text>
</comment>
<accession>A0AAV0Y672</accession>
<organism evidence="2 3">
    <name type="scientific">Macrosiphum euphorbiae</name>
    <name type="common">potato aphid</name>
    <dbReference type="NCBI Taxonomy" id="13131"/>
    <lineage>
        <taxon>Eukaryota</taxon>
        <taxon>Metazoa</taxon>
        <taxon>Ecdysozoa</taxon>
        <taxon>Arthropoda</taxon>
        <taxon>Hexapoda</taxon>
        <taxon>Insecta</taxon>
        <taxon>Pterygota</taxon>
        <taxon>Neoptera</taxon>
        <taxon>Paraneoptera</taxon>
        <taxon>Hemiptera</taxon>
        <taxon>Sternorrhyncha</taxon>
        <taxon>Aphidomorpha</taxon>
        <taxon>Aphidoidea</taxon>
        <taxon>Aphididae</taxon>
        <taxon>Macrosiphini</taxon>
        <taxon>Macrosiphum</taxon>
    </lineage>
</organism>
<protein>
    <recommendedName>
        <fullName evidence="1">Transposable element P transposase-like GTP-binding insertion domain-containing protein</fullName>
    </recommendedName>
</protein>
<dbReference type="InterPro" id="IPR048366">
    <property type="entry name" value="TNP-like_GBD"/>
</dbReference>
<name>A0AAV0Y672_9HEMI</name>
<sequence length="109" mass="12333">MNVRLAAQTLSQSVCDSLKFMSTVDSSFEDSSATSEFCAMINNAFDITNSRSKFSKKPFNKAISEETFEKYEEFMKEFKIYIKGLSFLDGTMVVNSQRKTGFLGLLFSL</sequence>
<dbReference type="Proteomes" id="UP001160148">
    <property type="component" value="Unassembled WGS sequence"/>
</dbReference>
<dbReference type="PANTHER" id="PTHR47577">
    <property type="entry name" value="THAP DOMAIN-CONTAINING PROTEIN 6"/>
    <property type="match status" value="1"/>
</dbReference>
<reference evidence="2 3" key="1">
    <citation type="submission" date="2023-01" db="EMBL/GenBank/DDBJ databases">
        <authorList>
            <person name="Whitehead M."/>
        </authorList>
    </citation>
    <scope>NUCLEOTIDE SEQUENCE [LARGE SCALE GENOMIC DNA]</scope>
</reference>
<evidence type="ECO:0000313" key="3">
    <source>
        <dbReference type="Proteomes" id="UP001160148"/>
    </source>
</evidence>
<evidence type="ECO:0000259" key="1">
    <source>
        <dbReference type="Pfam" id="PF21788"/>
    </source>
</evidence>
<dbReference type="AlphaFoldDB" id="A0AAV0Y672"/>
<feature type="domain" description="Transposable element P transposase-like GTP-binding insertion" evidence="1">
    <location>
        <begin position="1"/>
        <end position="59"/>
    </location>
</feature>
<dbReference type="Pfam" id="PF21788">
    <property type="entry name" value="TNP-like_GBD"/>
    <property type="match status" value="1"/>
</dbReference>
<dbReference type="PANTHER" id="PTHR47577:SF2">
    <property type="entry name" value="THAP DOMAIN CONTAINING 9"/>
    <property type="match status" value="1"/>
</dbReference>
<gene>
    <name evidence="2" type="ORF">MEUPH1_LOCUS29329</name>
</gene>
<evidence type="ECO:0000313" key="2">
    <source>
        <dbReference type="EMBL" id="CAI6375886.1"/>
    </source>
</evidence>
<dbReference type="EMBL" id="CARXXK010001381">
    <property type="protein sequence ID" value="CAI6375886.1"/>
    <property type="molecule type" value="Genomic_DNA"/>
</dbReference>
<proteinExistence type="predicted"/>